<evidence type="ECO:0000313" key="3">
    <source>
        <dbReference type="Proteomes" id="UP000241587"/>
    </source>
</evidence>
<name>A0A2T4H0H5_FUSCU</name>
<keyword evidence="3" id="KW-1185">Reference proteome</keyword>
<reference evidence="2 3" key="1">
    <citation type="submission" date="2018-02" db="EMBL/GenBank/DDBJ databases">
        <title>Fusarium culmorum secondary metabolites in fungal-bacterial-plant interactions.</title>
        <authorList>
            <person name="Schmidt R."/>
        </authorList>
    </citation>
    <scope>NUCLEOTIDE SEQUENCE [LARGE SCALE GENOMIC DNA]</scope>
    <source>
        <strain evidence="2 3">PV</strain>
    </source>
</reference>
<accession>A0A2T4H0H5</accession>
<comment type="caution">
    <text evidence="2">The sequence shown here is derived from an EMBL/GenBank/DDBJ whole genome shotgun (WGS) entry which is preliminary data.</text>
</comment>
<keyword evidence="1" id="KW-0812">Transmembrane</keyword>
<gene>
    <name evidence="2" type="ORF">FCULG_00008115</name>
</gene>
<dbReference type="EMBL" id="PVEM01000003">
    <property type="protein sequence ID" value="PTD09294.1"/>
    <property type="molecule type" value="Genomic_DNA"/>
</dbReference>
<evidence type="ECO:0000313" key="2">
    <source>
        <dbReference type="EMBL" id="PTD09294.1"/>
    </source>
</evidence>
<sequence length="193" mass="21645">MSTTSINDKQYLPPNHLHPPKPPFTFIILVSPSFTQKSNVTGWYGTGTLIGKRGVFCVLLILILLLFLNDASVSKRCSLALRVCLGDVTAAKACDNHANAWGKKVSYQKDLSPDTIPRNLHNLRSHQRQTVNGRMPAETMGGWCRYLDLISLFLNIYALFSRQQTVISHCMFPLICRLWSNTLSVVNHQPYGA</sequence>
<organism evidence="2 3">
    <name type="scientific">Fusarium culmorum</name>
    <dbReference type="NCBI Taxonomy" id="5516"/>
    <lineage>
        <taxon>Eukaryota</taxon>
        <taxon>Fungi</taxon>
        <taxon>Dikarya</taxon>
        <taxon>Ascomycota</taxon>
        <taxon>Pezizomycotina</taxon>
        <taxon>Sordariomycetes</taxon>
        <taxon>Hypocreomycetidae</taxon>
        <taxon>Hypocreales</taxon>
        <taxon>Nectriaceae</taxon>
        <taxon>Fusarium</taxon>
    </lineage>
</organism>
<dbReference type="OrthoDB" id="10487533at2759"/>
<dbReference type="AlphaFoldDB" id="A0A2T4H0H5"/>
<dbReference type="Proteomes" id="UP000241587">
    <property type="component" value="Unassembled WGS sequence"/>
</dbReference>
<feature type="transmembrane region" description="Helical" evidence="1">
    <location>
        <begin position="50"/>
        <end position="68"/>
    </location>
</feature>
<proteinExistence type="predicted"/>
<keyword evidence="1" id="KW-1133">Transmembrane helix</keyword>
<keyword evidence="1" id="KW-0472">Membrane</keyword>
<evidence type="ECO:0000256" key="1">
    <source>
        <dbReference type="SAM" id="Phobius"/>
    </source>
</evidence>
<protein>
    <submittedName>
        <fullName evidence="2">Uncharacterized protein</fullName>
    </submittedName>
</protein>